<evidence type="ECO:0008006" key="2">
    <source>
        <dbReference type="Google" id="ProtNLM"/>
    </source>
</evidence>
<organism evidence="1">
    <name type="scientific">marine metagenome</name>
    <dbReference type="NCBI Taxonomy" id="408172"/>
    <lineage>
        <taxon>unclassified sequences</taxon>
        <taxon>metagenomes</taxon>
        <taxon>ecological metagenomes</taxon>
    </lineage>
</organism>
<dbReference type="Gene3D" id="2.60.120.620">
    <property type="entry name" value="q2cbj1_9rhob like domain"/>
    <property type="match status" value="1"/>
</dbReference>
<proteinExistence type="predicted"/>
<dbReference type="InterPro" id="IPR012668">
    <property type="entry name" value="CHP02466"/>
</dbReference>
<dbReference type="EMBL" id="UINC01013664">
    <property type="protein sequence ID" value="SVA58877.1"/>
    <property type="molecule type" value="Genomic_DNA"/>
</dbReference>
<name>A0A381X3V8_9ZZZZ</name>
<evidence type="ECO:0000313" key="1">
    <source>
        <dbReference type="EMBL" id="SVA58877.1"/>
    </source>
</evidence>
<accession>A0A381X3V8</accession>
<dbReference type="Pfam" id="PF13759">
    <property type="entry name" value="2OG-FeII_Oxy_5"/>
    <property type="match status" value="1"/>
</dbReference>
<sequence>MVHDVPDKVADKVEQFVISRLDKMPSRDGPAPHSTDYFESEKIIADLPKELPELWLEFRSCKDAYQQGNNFKAINRQLKTNKNEFEYWCQDYYEGDIHAEHEHGIGRISGIYWVRANEYAGGIMFKTPNPFTEYSQDYNPDAVFSWVGNIYKPTKGRILMFPSYLKHQVLPSEKDVERTTIAFNF</sequence>
<protein>
    <recommendedName>
        <fullName evidence="2">Fe2OG dioxygenase domain-containing protein</fullName>
    </recommendedName>
</protein>
<gene>
    <name evidence="1" type="ORF">METZ01_LOCUS111731</name>
</gene>
<dbReference type="AlphaFoldDB" id="A0A381X3V8"/>
<reference evidence="1" key="1">
    <citation type="submission" date="2018-05" db="EMBL/GenBank/DDBJ databases">
        <authorList>
            <person name="Lanie J.A."/>
            <person name="Ng W.-L."/>
            <person name="Kazmierczak K.M."/>
            <person name="Andrzejewski T.M."/>
            <person name="Davidsen T.M."/>
            <person name="Wayne K.J."/>
            <person name="Tettelin H."/>
            <person name="Glass J.I."/>
            <person name="Rusch D."/>
            <person name="Podicherti R."/>
            <person name="Tsui H.-C.T."/>
            <person name="Winkler M.E."/>
        </authorList>
    </citation>
    <scope>NUCLEOTIDE SEQUENCE</scope>
</reference>